<feature type="region of interest" description="Disordered" evidence="1">
    <location>
        <begin position="502"/>
        <end position="549"/>
    </location>
</feature>
<feature type="region of interest" description="Disordered" evidence="1">
    <location>
        <begin position="69"/>
        <end position="96"/>
    </location>
</feature>
<protein>
    <submittedName>
        <fullName evidence="2">Uncharacterized protein</fullName>
    </submittedName>
</protein>
<dbReference type="Proteomes" id="UP000009131">
    <property type="component" value="Unassembled WGS sequence"/>
</dbReference>
<dbReference type="EMBL" id="BABT02000163">
    <property type="protein sequence ID" value="GAA98729.1"/>
    <property type="molecule type" value="Genomic_DNA"/>
</dbReference>
<dbReference type="RefSeq" id="XP_014571282.1">
    <property type="nucleotide sequence ID" value="XM_014715796.1"/>
</dbReference>
<feature type="compositionally biased region" description="Polar residues" evidence="1">
    <location>
        <begin position="85"/>
        <end position="95"/>
    </location>
</feature>
<dbReference type="AlphaFoldDB" id="G7E7B9"/>
<accession>G7E7B9</accession>
<feature type="region of interest" description="Disordered" evidence="1">
    <location>
        <begin position="283"/>
        <end position="305"/>
    </location>
</feature>
<proteinExistence type="predicted"/>
<feature type="compositionally biased region" description="Basic and acidic residues" evidence="1">
    <location>
        <begin position="411"/>
        <end position="421"/>
    </location>
</feature>
<feature type="region of interest" description="Disordered" evidence="1">
    <location>
        <begin position="368"/>
        <end position="457"/>
    </location>
</feature>
<feature type="compositionally biased region" description="Basic and acidic residues" evidence="1">
    <location>
        <begin position="539"/>
        <end position="549"/>
    </location>
</feature>
<sequence>MKFKSIIKLWYKDPEEEKHLAQERLRRQALTVVSPVEQSPRSPSVVDEFVPPKKSLTDKQWRRLSELGDALDQPHEPFAPLPPIETSSRSSQHARTPSALLNLLRQNASSITLNEVASETGPRTRARSASDLLHVTRLRSSASSSDGRRGRPYSMIEPWHAIAARHSRGSSLQKLSDFDKITPREVIVFGSSLAPAASDVVDSALQGDSTPSVPVIVQEDTPHSLPTLDPIDTLADDLSTQTAVRSRSRTRSIRMSINRRLSSISLFGHRKRSAEDRRAVSLLTERDSSPVSPKRPTSERAASVTDDVTVPIRTTKISLAKKIGKRLSSSHLSFARNSTPDADLAQLVPPPYATDMPAVPSVPAEFASDQETREITEQQEQRASPSGSPALSDTTTSMQVTEPAELDEDPSFYRDENDKRLSARRSLPLPGEDAPESPMDAQATVGSDPRPSAVDLGSLSTRPLSEIITKSNRRVSFIPPRPASVMADIIQEPLSIAPMIVDSDTNTMQPPRISIEPPSDAGHSAGEHDDVWGNSEALQSHERLSSFSD</sequence>
<dbReference type="InParanoid" id="G7E7B9"/>
<evidence type="ECO:0000313" key="3">
    <source>
        <dbReference type="Proteomes" id="UP000009131"/>
    </source>
</evidence>
<organism evidence="2 3">
    <name type="scientific">Mixia osmundae (strain CBS 9802 / IAM 14324 / JCM 22182 / KY 12970)</name>
    <dbReference type="NCBI Taxonomy" id="764103"/>
    <lineage>
        <taxon>Eukaryota</taxon>
        <taxon>Fungi</taxon>
        <taxon>Dikarya</taxon>
        <taxon>Basidiomycota</taxon>
        <taxon>Pucciniomycotina</taxon>
        <taxon>Mixiomycetes</taxon>
        <taxon>Mixiales</taxon>
        <taxon>Mixiaceae</taxon>
        <taxon>Mixia</taxon>
    </lineage>
</organism>
<reference evidence="2 3" key="2">
    <citation type="journal article" date="2012" name="Open Biol.">
        <title>Characteristics of nucleosomes and linker DNA regions on the genome of the basidiomycete Mixia osmundae revealed by mono- and dinucleosome mapping.</title>
        <authorList>
            <person name="Nishida H."/>
            <person name="Kondo S."/>
            <person name="Matsumoto T."/>
            <person name="Suzuki Y."/>
            <person name="Yoshikawa H."/>
            <person name="Taylor T.D."/>
            <person name="Sugiyama J."/>
        </authorList>
    </citation>
    <scope>NUCLEOTIDE SEQUENCE [LARGE SCALE GENOMIC DNA]</scope>
    <source>
        <strain evidence="3">CBS 9802 / IAM 14324 / JCM 22182 / KY 12970</strain>
    </source>
</reference>
<evidence type="ECO:0000313" key="2">
    <source>
        <dbReference type="EMBL" id="GAA98729.1"/>
    </source>
</evidence>
<feature type="compositionally biased region" description="Basic and acidic residues" evidence="1">
    <location>
        <begin position="370"/>
        <end position="380"/>
    </location>
</feature>
<gene>
    <name evidence="2" type="primary">Mo05417</name>
    <name evidence="2" type="ORF">E5Q_05417</name>
</gene>
<keyword evidence="3" id="KW-1185">Reference proteome</keyword>
<feature type="compositionally biased region" description="Polar residues" evidence="1">
    <location>
        <begin position="383"/>
        <end position="400"/>
    </location>
</feature>
<reference evidence="2 3" key="1">
    <citation type="journal article" date="2011" name="J. Gen. Appl. Microbiol.">
        <title>Draft genome sequencing of the enigmatic basidiomycete Mixia osmundae.</title>
        <authorList>
            <person name="Nishida H."/>
            <person name="Nagatsuka Y."/>
            <person name="Sugiyama J."/>
        </authorList>
    </citation>
    <scope>NUCLEOTIDE SEQUENCE [LARGE SCALE GENOMIC DNA]</scope>
    <source>
        <strain evidence="3">CBS 9802 / IAM 14324 / JCM 22182 / KY 12970</strain>
    </source>
</reference>
<dbReference type="HOGENOM" id="CLU_496132_0_0_1"/>
<comment type="caution">
    <text evidence="2">The sequence shown here is derived from an EMBL/GenBank/DDBJ whole genome shotgun (WGS) entry which is preliminary data.</text>
</comment>
<name>G7E7B9_MIXOS</name>
<evidence type="ECO:0000256" key="1">
    <source>
        <dbReference type="SAM" id="MobiDB-lite"/>
    </source>
</evidence>